<proteinExistence type="predicted"/>
<protein>
    <submittedName>
        <fullName evidence="2">Uncharacterized protein</fullName>
    </submittedName>
</protein>
<evidence type="ECO:0000313" key="2">
    <source>
        <dbReference type="EMBL" id="MPM10258.1"/>
    </source>
</evidence>
<accession>A0A644X393</accession>
<comment type="caution">
    <text evidence="2">The sequence shown here is derived from an EMBL/GenBank/DDBJ whole genome shotgun (WGS) entry which is preliminary data.</text>
</comment>
<evidence type="ECO:0000256" key="1">
    <source>
        <dbReference type="SAM" id="MobiDB-lite"/>
    </source>
</evidence>
<dbReference type="EMBL" id="VSSQ01001671">
    <property type="protein sequence ID" value="MPM10258.1"/>
    <property type="molecule type" value="Genomic_DNA"/>
</dbReference>
<name>A0A644X393_9ZZZZ</name>
<sequence>MGPDDVVHHAARPGERARVHRRPRDEPDALGRAEVQHVLAGVVGKVVAVLHRRDREAGGLGCPDLLDAHLGEPDEAYEALVDELLHHPELLLARHFRVDPMQLPQRDLLQAQAAQRHQHALAQVLRAADLGPLAGPLAGVRTLGGDGHLAVPAAVVQRFENEVFRHIRAVRVGGVDEVHAQLDRASQHRDGLVMIGRRPPHPRAGDAHRAEAEPRHRQLAGQLELSCVSNRHDPTLVGWWILSGVDIESQHLPVDGSWDRARVEVRQTRGQPTALILPGDTEVMTLNIDTVLQGLGLSPED</sequence>
<reference evidence="2" key="1">
    <citation type="submission" date="2019-08" db="EMBL/GenBank/DDBJ databases">
        <authorList>
            <person name="Kucharzyk K."/>
            <person name="Murdoch R.W."/>
            <person name="Higgins S."/>
            <person name="Loffler F."/>
        </authorList>
    </citation>
    <scope>NUCLEOTIDE SEQUENCE</scope>
</reference>
<feature type="region of interest" description="Disordered" evidence="1">
    <location>
        <begin position="1"/>
        <end position="25"/>
    </location>
</feature>
<organism evidence="2">
    <name type="scientific">bioreactor metagenome</name>
    <dbReference type="NCBI Taxonomy" id="1076179"/>
    <lineage>
        <taxon>unclassified sequences</taxon>
        <taxon>metagenomes</taxon>
        <taxon>ecological metagenomes</taxon>
    </lineage>
</organism>
<gene>
    <name evidence="2" type="ORF">SDC9_56586</name>
</gene>
<dbReference type="AlphaFoldDB" id="A0A644X393"/>